<feature type="domain" description="Probable transposase IS891/IS1136/IS1341" evidence="8">
    <location>
        <begin position="173"/>
        <end position="276"/>
    </location>
</feature>
<evidence type="ECO:0000259" key="8">
    <source>
        <dbReference type="Pfam" id="PF01385"/>
    </source>
</evidence>
<evidence type="ECO:0000259" key="10">
    <source>
        <dbReference type="Pfam" id="PF12323"/>
    </source>
</evidence>
<dbReference type="EMBL" id="SVCM01000113">
    <property type="protein sequence ID" value="MBE6060481.1"/>
    <property type="molecule type" value="Genomic_DNA"/>
</dbReference>
<comment type="similarity">
    <text evidence="2">In the N-terminal section; belongs to the transposase 2 family.</text>
</comment>
<dbReference type="InterPro" id="IPR001959">
    <property type="entry name" value="Transposase"/>
</dbReference>
<dbReference type="Proteomes" id="UP000768462">
    <property type="component" value="Unassembled WGS sequence"/>
</dbReference>
<dbReference type="AlphaFoldDB" id="A0A927W945"/>
<evidence type="ECO:0000256" key="1">
    <source>
        <dbReference type="ARBA" id="ARBA00008761"/>
    </source>
</evidence>
<dbReference type="Pfam" id="PF01385">
    <property type="entry name" value="OrfB_IS605"/>
    <property type="match status" value="1"/>
</dbReference>
<dbReference type="InterPro" id="IPR021027">
    <property type="entry name" value="Transposase_put_HTH"/>
</dbReference>
<sequence>MLKAYKYRIYPNEEQKLYLAKTFGCTRFIYNKMLADRIKSYEENKDLDVKQIKYPTPAQYKKEFEWLKEVDSLALANAQLNLDKAYKNFFRDKSVGFPKFKKKTNTNSYTTNNQNGTVSVENGFVKIPKLKSVIKMKQHRELKGLIKNCTISKTRSGRYYISILVDTENFILPKVDKKIGVDVGLKEFAICSDGYREPNPKHLIKSEKRLAKLQKDLSRKQKGSKNRNKARVKVAKLHQRIADQRADFLHKLSIKLIRENQSIVIEDLKVKNMQQNHKLAKAISEASWSEFRRMLEYKASWYGRKIIIAPSNYASSQLCSECGYKNEEVKNLALREWICPNCGVHHDRDINASKNLLKLAI</sequence>
<evidence type="ECO:0000313" key="12">
    <source>
        <dbReference type="Proteomes" id="UP000768462"/>
    </source>
</evidence>
<comment type="caution">
    <text evidence="11">The sequence shown here is derived from an EMBL/GenBank/DDBJ whole genome shotgun (WGS) entry which is preliminary data.</text>
</comment>
<dbReference type="InterPro" id="IPR053522">
    <property type="entry name" value="RNA-guided_endonuclease_TnpB"/>
</dbReference>
<evidence type="ECO:0000256" key="4">
    <source>
        <dbReference type="ARBA" id="ARBA00022723"/>
    </source>
</evidence>
<keyword evidence="4" id="KW-0479">Metal-binding</keyword>
<dbReference type="Pfam" id="PF07282">
    <property type="entry name" value="Cas12f1-like_TNB"/>
    <property type="match status" value="1"/>
</dbReference>
<keyword evidence="7" id="KW-0233">DNA recombination</keyword>
<proteinExistence type="inferred from homology"/>
<dbReference type="GO" id="GO:0006310">
    <property type="term" value="P:DNA recombination"/>
    <property type="evidence" value="ECO:0007669"/>
    <property type="project" value="UniProtKB-KW"/>
</dbReference>
<reference evidence="11" key="1">
    <citation type="submission" date="2019-04" db="EMBL/GenBank/DDBJ databases">
        <title>Evolution of Biomass-Degrading Anaerobic Consortia Revealed by Metagenomics.</title>
        <authorList>
            <person name="Peng X."/>
        </authorList>
    </citation>
    <scope>NUCLEOTIDE SEQUENCE</scope>
    <source>
        <strain evidence="11">SIG254</strain>
    </source>
</reference>
<feature type="domain" description="Transposase putative helix-turn-helix" evidence="10">
    <location>
        <begin position="1"/>
        <end position="45"/>
    </location>
</feature>
<dbReference type="GO" id="GO:0003677">
    <property type="term" value="F:DNA binding"/>
    <property type="evidence" value="ECO:0007669"/>
    <property type="project" value="UniProtKB-KW"/>
</dbReference>
<dbReference type="InterPro" id="IPR051399">
    <property type="entry name" value="RNA-guided_DNA_endo/Transpos"/>
</dbReference>
<dbReference type="InterPro" id="IPR010095">
    <property type="entry name" value="Cas12f1-like_TNB"/>
</dbReference>
<keyword evidence="3" id="KW-0815">Transposition</keyword>
<evidence type="ECO:0000256" key="3">
    <source>
        <dbReference type="ARBA" id="ARBA00022578"/>
    </source>
</evidence>
<protein>
    <submittedName>
        <fullName evidence="11">Transposase</fullName>
    </submittedName>
</protein>
<evidence type="ECO:0000256" key="5">
    <source>
        <dbReference type="ARBA" id="ARBA00022833"/>
    </source>
</evidence>
<name>A0A927W945_9CLOT</name>
<organism evidence="11 12">
    <name type="scientific">Clostridium sulfidigenes</name>
    <dbReference type="NCBI Taxonomy" id="318464"/>
    <lineage>
        <taxon>Bacteria</taxon>
        <taxon>Bacillati</taxon>
        <taxon>Bacillota</taxon>
        <taxon>Clostridia</taxon>
        <taxon>Eubacteriales</taxon>
        <taxon>Clostridiaceae</taxon>
        <taxon>Clostridium</taxon>
    </lineage>
</organism>
<evidence type="ECO:0000256" key="2">
    <source>
        <dbReference type="ARBA" id="ARBA00011044"/>
    </source>
</evidence>
<dbReference type="GO" id="GO:0046872">
    <property type="term" value="F:metal ion binding"/>
    <property type="evidence" value="ECO:0007669"/>
    <property type="project" value="UniProtKB-KW"/>
</dbReference>
<evidence type="ECO:0000256" key="7">
    <source>
        <dbReference type="ARBA" id="ARBA00023172"/>
    </source>
</evidence>
<evidence type="ECO:0000313" key="11">
    <source>
        <dbReference type="EMBL" id="MBE6060481.1"/>
    </source>
</evidence>
<keyword evidence="6" id="KW-0238">DNA-binding</keyword>
<keyword evidence="5" id="KW-0862">Zinc</keyword>
<gene>
    <name evidence="11" type="ORF">E7215_09955</name>
</gene>
<dbReference type="NCBIfam" id="NF038281">
    <property type="entry name" value="IS200_TnpB"/>
    <property type="match status" value="1"/>
</dbReference>
<comment type="similarity">
    <text evidence="1">In the C-terminal section; belongs to the transposase 35 family.</text>
</comment>
<dbReference type="Pfam" id="PF12323">
    <property type="entry name" value="HTH_OrfB_IS605"/>
    <property type="match status" value="1"/>
</dbReference>
<dbReference type="GO" id="GO:0032196">
    <property type="term" value="P:transposition"/>
    <property type="evidence" value="ECO:0007669"/>
    <property type="project" value="UniProtKB-KW"/>
</dbReference>
<evidence type="ECO:0000256" key="6">
    <source>
        <dbReference type="ARBA" id="ARBA00023125"/>
    </source>
</evidence>
<dbReference type="NCBIfam" id="NF040570">
    <property type="entry name" value="guided_TnpB"/>
    <property type="match status" value="1"/>
</dbReference>
<accession>A0A927W945</accession>
<evidence type="ECO:0000259" key="9">
    <source>
        <dbReference type="Pfam" id="PF07282"/>
    </source>
</evidence>
<dbReference type="NCBIfam" id="TIGR01766">
    <property type="entry name" value="IS200/IS605 family accessory protein TnpB-like domain"/>
    <property type="match status" value="1"/>
</dbReference>
<dbReference type="PANTHER" id="PTHR30405:SF25">
    <property type="entry name" value="RNA-GUIDED DNA ENDONUCLEASE INSQ-RELATED"/>
    <property type="match status" value="1"/>
</dbReference>
<feature type="domain" description="Cas12f1-like TNB" evidence="9">
    <location>
        <begin position="288"/>
        <end position="356"/>
    </location>
</feature>
<dbReference type="PANTHER" id="PTHR30405">
    <property type="entry name" value="TRANSPOSASE"/>
    <property type="match status" value="1"/>
</dbReference>